<dbReference type="SUPFAM" id="SSF51735">
    <property type="entry name" value="NAD(P)-binding Rossmann-fold domains"/>
    <property type="match status" value="1"/>
</dbReference>
<dbReference type="Pfam" id="PF13561">
    <property type="entry name" value="adh_short_C2"/>
    <property type="match status" value="1"/>
</dbReference>
<accession>A0A069PNK6</accession>
<dbReference type="AlphaFoldDB" id="A0A069PNK6"/>
<dbReference type="RefSeq" id="WP_035929962.1">
    <property type="nucleotide sequence ID" value="NZ_CADFFX010000004.1"/>
</dbReference>
<dbReference type="Gene3D" id="3.40.50.720">
    <property type="entry name" value="NAD(P)-binding Rossmann-like Domain"/>
    <property type="match status" value="1"/>
</dbReference>
<dbReference type="InterPro" id="IPR002347">
    <property type="entry name" value="SDR_fam"/>
</dbReference>
<name>A0A069PNK6_9BURK</name>
<gene>
    <name evidence="2" type="ORF">BG61_36685</name>
</gene>
<dbReference type="EMBL" id="JFHC01000072">
    <property type="protein sequence ID" value="KDR38911.1"/>
    <property type="molecule type" value="Genomic_DNA"/>
</dbReference>
<evidence type="ECO:0000256" key="1">
    <source>
        <dbReference type="ARBA" id="ARBA00006484"/>
    </source>
</evidence>
<dbReference type="PANTHER" id="PTHR42879:SF6">
    <property type="entry name" value="NADPH-DEPENDENT REDUCTASE BACG"/>
    <property type="match status" value="1"/>
</dbReference>
<organism evidence="2 3">
    <name type="scientific">Caballeronia glathei</name>
    <dbReference type="NCBI Taxonomy" id="60547"/>
    <lineage>
        <taxon>Bacteria</taxon>
        <taxon>Pseudomonadati</taxon>
        <taxon>Pseudomonadota</taxon>
        <taxon>Betaproteobacteria</taxon>
        <taxon>Burkholderiales</taxon>
        <taxon>Burkholderiaceae</taxon>
        <taxon>Caballeronia</taxon>
    </lineage>
</organism>
<evidence type="ECO:0008006" key="4">
    <source>
        <dbReference type="Google" id="ProtNLM"/>
    </source>
</evidence>
<comment type="similarity">
    <text evidence="1">Belongs to the short-chain dehydrogenases/reductases (SDR) family.</text>
</comment>
<protein>
    <recommendedName>
        <fullName evidence="4">Short-chain dehydrogenase</fullName>
    </recommendedName>
</protein>
<evidence type="ECO:0000313" key="2">
    <source>
        <dbReference type="EMBL" id="KDR38911.1"/>
    </source>
</evidence>
<dbReference type="InterPro" id="IPR050259">
    <property type="entry name" value="SDR"/>
</dbReference>
<dbReference type="PANTHER" id="PTHR42879">
    <property type="entry name" value="3-OXOACYL-(ACYL-CARRIER-PROTEIN) REDUCTASE"/>
    <property type="match status" value="1"/>
</dbReference>
<reference evidence="2 3" key="1">
    <citation type="submission" date="2014-03" db="EMBL/GenBank/DDBJ databases">
        <title>Draft Genome Sequences of Four Burkholderia Strains.</title>
        <authorList>
            <person name="Liu X.Y."/>
            <person name="Li C.X."/>
            <person name="Xu J.H."/>
        </authorList>
    </citation>
    <scope>NUCLEOTIDE SEQUENCE [LARGE SCALE GENOMIC DNA]</scope>
    <source>
        <strain evidence="2 3">DSM 50014</strain>
    </source>
</reference>
<comment type="caution">
    <text evidence="2">The sequence shown here is derived from an EMBL/GenBank/DDBJ whole genome shotgun (WGS) entry which is preliminary data.</text>
</comment>
<dbReference type="Proteomes" id="UP000027466">
    <property type="component" value="Unassembled WGS sequence"/>
</dbReference>
<proteinExistence type="inferred from homology"/>
<evidence type="ECO:0000313" key="3">
    <source>
        <dbReference type="Proteomes" id="UP000027466"/>
    </source>
</evidence>
<keyword evidence="3" id="KW-1185">Reference proteome</keyword>
<dbReference type="STRING" id="60547.GCA_000751215_02223"/>
<dbReference type="PRINTS" id="PR00081">
    <property type="entry name" value="GDHRDH"/>
</dbReference>
<dbReference type="InterPro" id="IPR036291">
    <property type="entry name" value="NAD(P)-bd_dom_sf"/>
</dbReference>
<sequence>MSVTPSPVFRADACADRLVLISGGSKGIGLACAHAFVGVGARVALIGRDRAALNAAVETLGAARAFGLEHDLSLPDSVDAVLAALESRGETVDVLINSAGSSAAGPFLTLPDRVWEDSFALKIMATVRLVRAVLPGMIARRAGHIVSIAGNSALGPDATMLPSVMANTTLIALTKALGDAHAADGVRLNCVNPGPTMTGRLRGIIAAAASREQVEPAAIEARLLAKTPSRRFATPDEIAATVVFLCSGIAPNLVGTRLTIDGGATR</sequence>